<keyword evidence="7" id="KW-0472">Membrane</keyword>
<evidence type="ECO:0000256" key="6">
    <source>
        <dbReference type="ARBA" id="ARBA00023242"/>
    </source>
</evidence>
<evidence type="ECO:0000313" key="10">
    <source>
        <dbReference type="Proteomes" id="UP000824469"/>
    </source>
</evidence>
<dbReference type="Gene3D" id="1.20.190.50">
    <property type="match status" value="1"/>
</dbReference>
<evidence type="ECO:0000256" key="5">
    <source>
        <dbReference type="ARBA" id="ARBA00023132"/>
    </source>
</evidence>
<comment type="subunit">
    <text evidence="7">Part of the nuclear pore complex (NPC).</text>
</comment>
<dbReference type="Pfam" id="PF04121">
    <property type="entry name" value="Nup84_Nup100"/>
    <property type="match status" value="1"/>
</dbReference>
<feature type="region of interest" description="Disordered" evidence="8">
    <location>
        <begin position="47"/>
        <end position="80"/>
    </location>
</feature>
<comment type="similarity">
    <text evidence="7">Belongs to the nucleoporin Nup84/Nup107 family.</text>
</comment>
<dbReference type="GO" id="GO:0031965">
    <property type="term" value="C:nuclear membrane"/>
    <property type="evidence" value="ECO:0007669"/>
    <property type="project" value="UniProtKB-SubCell"/>
</dbReference>
<reference evidence="9 10" key="1">
    <citation type="journal article" date="2021" name="Nat. Plants">
        <title>The Taxus genome provides insights into paclitaxel biosynthesis.</title>
        <authorList>
            <person name="Xiong X."/>
            <person name="Gou J."/>
            <person name="Liao Q."/>
            <person name="Li Y."/>
            <person name="Zhou Q."/>
            <person name="Bi G."/>
            <person name="Li C."/>
            <person name="Du R."/>
            <person name="Wang X."/>
            <person name="Sun T."/>
            <person name="Guo L."/>
            <person name="Liang H."/>
            <person name="Lu P."/>
            <person name="Wu Y."/>
            <person name="Zhang Z."/>
            <person name="Ro D.K."/>
            <person name="Shang Y."/>
            <person name="Huang S."/>
            <person name="Yan J."/>
        </authorList>
    </citation>
    <scope>NUCLEOTIDE SEQUENCE [LARGE SCALE GENOMIC DNA]</scope>
    <source>
        <strain evidence="9">Ta-2019</strain>
    </source>
</reference>
<evidence type="ECO:0000256" key="4">
    <source>
        <dbReference type="ARBA" id="ARBA00023010"/>
    </source>
</evidence>
<evidence type="ECO:0000313" key="9">
    <source>
        <dbReference type="EMBL" id="KAH9322538.1"/>
    </source>
</evidence>
<evidence type="ECO:0000256" key="8">
    <source>
        <dbReference type="SAM" id="MobiDB-lite"/>
    </source>
</evidence>
<dbReference type="PANTHER" id="PTHR13003:SF2">
    <property type="entry name" value="NUCLEAR PORE COMPLEX PROTEIN NUP107"/>
    <property type="match status" value="1"/>
</dbReference>
<evidence type="ECO:0000256" key="3">
    <source>
        <dbReference type="ARBA" id="ARBA00022927"/>
    </source>
</evidence>
<accession>A0AA38GIS9</accession>
<name>A0AA38GIS9_TAXCH</name>
<dbReference type="InterPro" id="IPR007252">
    <property type="entry name" value="Nup84/Nup107"/>
</dbReference>
<evidence type="ECO:0000256" key="2">
    <source>
        <dbReference type="ARBA" id="ARBA00022816"/>
    </source>
</evidence>
<keyword evidence="4 7" id="KW-0811">Translocation</keyword>
<evidence type="ECO:0000256" key="1">
    <source>
        <dbReference type="ARBA" id="ARBA00022448"/>
    </source>
</evidence>
<comment type="subcellular location">
    <subcellularLocation>
        <location evidence="7">Nucleus</location>
        <location evidence="7">Nuclear pore complex</location>
    </subcellularLocation>
    <subcellularLocation>
        <location evidence="7">Nucleus membrane</location>
    </subcellularLocation>
</comment>
<keyword evidence="1 7" id="KW-0813">Transport</keyword>
<proteinExistence type="inferred from homology"/>
<feature type="region of interest" description="Disordered" evidence="8">
    <location>
        <begin position="498"/>
        <end position="530"/>
    </location>
</feature>
<keyword evidence="3" id="KW-0653">Protein transport</keyword>
<dbReference type="AlphaFoldDB" id="A0AA38GIS9"/>
<feature type="compositionally biased region" description="Polar residues" evidence="8">
    <location>
        <begin position="520"/>
        <end position="529"/>
    </location>
</feature>
<sequence>MVGYVCRRTRPYPDLCGRIVAVSRHICGPYPYRVDMELAHLQQEKPDQFKHNGDATDGNDTLGDLSMEGSSGPDSWPHQVFDQQPRDLQSLFQKLHSGDLVPESVIRGCKEQHRLIQMHIMLEDASHLLDLLRSWTAPANDASSASRPHGHPQMIRFGAHLVLVLRHVLAGDAMDVIREKLQLIGDLILNTYAIFLFTQRREELVGVYASQLAPYLCVELYVNMMELRLNDRVHVKYKIFRSAMQYLPFFPGDTTKGCVSDILERVLIRSRDVRPGTRHMKTEDAGEQHRLESLEKATAVQWLCFTPPALISDSELVKAELLARALQHSNILFREFALISIWRTTKMPVGAHMLLSYLAEPLKQPSELLLSLEQHYVSENLQEFEDWREYYACDALYRNWLKIEMDNDEVTLLELSSEEREKAVMAARQALNASFNIPQGIFQWYQSCSSYLFGLKIGDSEDLIVDLMKQLFTNMVKQQETTNLYLSQLTKRLSHGRFGHQADKGENSNMVQHAQRSESGHSGQRSPRSFTKPLGLQEPSFLKDLEDSPTQEGSLYSCSRVAEEIGTNFHSTLRWF</sequence>
<dbReference type="Proteomes" id="UP000824469">
    <property type="component" value="Unassembled WGS sequence"/>
</dbReference>
<keyword evidence="2" id="KW-0509">mRNA transport</keyword>
<protein>
    <recommendedName>
        <fullName evidence="7">Nuclear pore complex protein</fullName>
    </recommendedName>
</protein>
<organism evidence="9 10">
    <name type="scientific">Taxus chinensis</name>
    <name type="common">Chinese yew</name>
    <name type="synonym">Taxus wallichiana var. chinensis</name>
    <dbReference type="NCBI Taxonomy" id="29808"/>
    <lineage>
        <taxon>Eukaryota</taxon>
        <taxon>Viridiplantae</taxon>
        <taxon>Streptophyta</taxon>
        <taxon>Embryophyta</taxon>
        <taxon>Tracheophyta</taxon>
        <taxon>Spermatophyta</taxon>
        <taxon>Pinopsida</taxon>
        <taxon>Pinidae</taxon>
        <taxon>Conifers II</taxon>
        <taxon>Cupressales</taxon>
        <taxon>Taxaceae</taxon>
        <taxon>Taxus</taxon>
    </lineage>
</organism>
<dbReference type="GO" id="GO:0000973">
    <property type="term" value="P:post-transcriptional tethering of RNA polymerase II gene DNA at nuclear periphery"/>
    <property type="evidence" value="ECO:0007669"/>
    <property type="project" value="TreeGrafter"/>
</dbReference>
<dbReference type="GO" id="GO:0006606">
    <property type="term" value="P:protein import into nucleus"/>
    <property type="evidence" value="ECO:0007669"/>
    <property type="project" value="TreeGrafter"/>
</dbReference>
<keyword evidence="6 7" id="KW-0539">Nucleus</keyword>
<dbReference type="EMBL" id="JAHRHJ020000003">
    <property type="protein sequence ID" value="KAH9322538.1"/>
    <property type="molecule type" value="Genomic_DNA"/>
</dbReference>
<keyword evidence="5 7" id="KW-0906">Nuclear pore complex</keyword>
<evidence type="ECO:0000256" key="7">
    <source>
        <dbReference type="RuleBase" id="RU365072"/>
    </source>
</evidence>
<gene>
    <name evidence="9" type="ORF">KI387_017177</name>
</gene>
<dbReference type="GO" id="GO:0017056">
    <property type="term" value="F:structural constituent of nuclear pore"/>
    <property type="evidence" value="ECO:0007669"/>
    <property type="project" value="UniProtKB-UniRule"/>
</dbReference>
<dbReference type="PANTHER" id="PTHR13003">
    <property type="entry name" value="NUP107-RELATED"/>
    <property type="match status" value="1"/>
</dbReference>
<comment type="caution">
    <text evidence="9">The sequence shown here is derived from an EMBL/GenBank/DDBJ whole genome shotgun (WGS) entry which is preliminary data.</text>
</comment>
<dbReference type="GO" id="GO:0006406">
    <property type="term" value="P:mRNA export from nucleus"/>
    <property type="evidence" value="ECO:0007669"/>
    <property type="project" value="TreeGrafter"/>
</dbReference>
<comment type="function">
    <text evidence="7">Functions as a component of the nuclear pore complex (NPC).</text>
</comment>
<dbReference type="GO" id="GO:0031080">
    <property type="term" value="C:nuclear pore outer ring"/>
    <property type="evidence" value="ECO:0007669"/>
    <property type="project" value="TreeGrafter"/>
</dbReference>
<keyword evidence="10" id="KW-1185">Reference proteome</keyword>